<keyword evidence="2" id="KW-1185">Reference proteome</keyword>
<accession>A0A4D6LDU8</accession>
<protein>
    <submittedName>
        <fullName evidence="1">Uncharacterized protein</fullName>
    </submittedName>
</protein>
<dbReference type="Proteomes" id="UP000501690">
    <property type="component" value="Linkage Group LG3"/>
</dbReference>
<evidence type="ECO:0000313" key="1">
    <source>
        <dbReference type="EMBL" id="QCD86673.1"/>
    </source>
</evidence>
<dbReference type="EMBL" id="CP039347">
    <property type="protein sequence ID" value="QCD86673.1"/>
    <property type="molecule type" value="Genomic_DNA"/>
</dbReference>
<sequence>MVAAAKLAVVAGAWLLVPAKCCKFVVAGAVVKMVVAPLCERRWLSNEEDGVAMMVALWRRRRWCATRCRDAGEAVSLMVRKWWLSAWCSGVRRDWRRRLCGGW</sequence>
<dbReference type="AlphaFoldDB" id="A0A4D6LDU8"/>
<proteinExistence type="predicted"/>
<evidence type="ECO:0000313" key="2">
    <source>
        <dbReference type="Proteomes" id="UP000501690"/>
    </source>
</evidence>
<gene>
    <name evidence="1" type="ORF">DEO72_LG3g1197</name>
</gene>
<reference evidence="1 2" key="1">
    <citation type="submission" date="2019-04" db="EMBL/GenBank/DDBJ databases">
        <title>An improved genome assembly and genetic linkage map for asparagus bean, Vigna unguiculata ssp. sesquipedialis.</title>
        <authorList>
            <person name="Xia Q."/>
            <person name="Zhang R."/>
            <person name="Dong Y."/>
        </authorList>
    </citation>
    <scope>NUCLEOTIDE SEQUENCE [LARGE SCALE GENOMIC DNA]</scope>
    <source>
        <tissue evidence="1">Leaf</tissue>
    </source>
</reference>
<name>A0A4D6LDU8_VIGUN</name>
<organism evidence="1 2">
    <name type="scientific">Vigna unguiculata</name>
    <name type="common">Cowpea</name>
    <dbReference type="NCBI Taxonomy" id="3917"/>
    <lineage>
        <taxon>Eukaryota</taxon>
        <taxon>Viridiplantae</taxon>
        <taxon>Streptophyta</taxon>
        <taxon>Embryophyta</taxon>
        <taxon>Tracheophyta</taxon>
        <taxon>Spermatophyta</taxon>
        <taxon>Magnoliopsida</taxon>
        <taxon>eudicotyledons</taxon>
        <taxon>Gunneridae</taxon>
        <taxon>Pentapetalae</taxon>
        <taxon>rosids</taxon>
        <taxon>fabids</taxon>
        <taxon>Fabales</taxon>
        <taxon>Fabaceae</taxon>
        <taxon>Papilionoideae</taxon>
        <taxon>50 kb inversion clade</taxon>
        <taxon>NPAAA clade</taxon>
        <taxon>indigoferoid/millettioid clade</taxon>
        <taxon>Phaseoleae</taxon>
        <taxon>Vigna</taxon>
    </lineage>
</organism>